<evidence type="ECO:0000256" key="6">
    <source>
        <dbReference type="ARBA" id="ARBA00023136"/>
    </source>
</evidence>
<keyword evidence="5 8" id="KW-1133">Transmembrane helix</keyword>
<comment type="subcellular location">
    <subcellularLocation>
        <location evidence="1">Membrane</location>
        <topology evidence="1">Multi-pass membrane protein</topology>
    </subcellularLocation>
</comment>
<dbReference type="GO" id="GO:0017176">
    <property type="term" value="F:phosphatidylinositol N-acetylglucosaminyltransferase activity"/>
    <property type="evidence" value="ECO:0007669"/>
    <property type="project" value="UniProtKB-UniRule"/>
</dbReference>
<proteinExistence type="inferred from homology"/>
<evidence type="ECO:0000313" key="10">
    <source>
        <dbReference type="EMBL" id="KAK2181626.1"/>
    </source>
</evidence>
<evidence type="ECO:0000256" key="8">
    <source>
        <dbReference type="SAM" id="Phobius"/>
    </source>
</evidence>
<sequence length="131" mass="14638">MSEHSPSPTPGRAIYGFVLYLGAFVGLGLFLIWAYVPDEWLHAVGLNYWPQKYWAVAAPTYLCMTIVFLVVFYVAYNFMLTPPLDSIHTITDEYAKPVTKRKLPVGSVPPIGDLSIEEVNTALYTGHLPES</sequence>
<dbReference type="InterPro" id="IPR052263">
    <property type="entry name" value="GPI_Anchor_Biosynth"/>
</dbReference>
<accession>A0AAD9L226</accession>
<dbReference type="PANTHER" id="PTHR46346:SF1">
    <property type="entry name" value="PHOSPHATIDYLINOSITOL N-ACETYLGLUCOSAMINYLTRANSFERASE SUBUNIT P"/>
    <property type="match status" value="1"/>
</dbReference>
<feature type="transmembrane region" description="Helical" evidence="8">
    <location>
        <begin position="12"/>
        <end position="36"/>
    </location>
</feature>
<evidence type="ECO:0000256" key="4">
    <source>
        <dbReference type="ARBA" id="ARBA00022692"/>
    </source>
</evidence>
<keyword evidence="11" id="KW-1185">Reference proteome</keyword>
<comment type="function">
    <text evidence="7">Part of the complex catalyzing the transfer of N-acetylglucosamine from UDP-N-acetylglucosamine to phosphatidylinositol, the first step of GPI biosynthesis.</text>
</comment>
<evidence type="ECO:0000256" key="2">
    <source>
        <dbReference type="ARBA" id="ARBA00004687"/>
    </source>
</evidence>
<keyword evidence="4 8" id="KW-0812">Transmembrane</keyword>
<dbReference type="Pfam" id="PF08510">
    <property type="entry name" value="PIG-P"/>
    <property type="match status" value="1"/>
</dbReference>
<reference evidence="10" key="1">
    <citation type="journal article" date="2023" name="Mol. Biol. Evol.">
        <title>Third-Generation Sequencing Reveals the Adaptive Role of the Epigenome in Three Deep-Sea Polychaetes.</title>
        <authorList>
            <person name="Perez M."/>
            <person name="Aroh O."/>
            <person name="Sun Y."/>
            <person name="Lan Y."/>
            <person name="Juniper S.K."/>
            <person name="Young C.R."/>
            <person name="Angers B."/>
            <person name="Qian P.Y."/>
        </authorList>
    </citation>
    <scope>NUCLEOTIDE SEQUENCE</scope>
    <source>
        <strain evidence="10">R07B-5</strain>
    </source>
</reference>
<keyword evidence="6 7" id="KW-0472">Membrane</keyword>
<organism evidence="10 11">
    <name type="scientific">Ridgeia piscesae</name>
    <name type="common">Tubeworm</name>
    <dbReference type="NCBI Taxonomy" id="27915"/>
    <lineage>
        <taxon>Eukaryota</taxon>
        <taxon>Metazoa</taxon>
        <taxon>Spiralia</taxon>
        <taxon>Lophotrochozoa</taxon>
        <taxon>Annelida</taxon>
        <taxon>Polychaeta</taxon>
        <taxon>Sedentaria</taxon>
        <taxon>Canalipalpata</taxon>
        <taxon>Sabellida</taxon>
        <taxon>Siboglinidae</taxon>
        <taxon>Ridgeia</taxon>
    </lineage>
</organism>
<gene>
    <name evidence="10" type="ORF">NP493_389g03047</name>
</gene>
<comment type="similarity">
    <text evidence="7">Belongs to the PIGP family.</text>
</comment>
<evidence type="ECO:0000259" key="9">
    <source>
        <dbReference type="Pfam" id="PF08510"/>
    </source>
</evidence>
<dbReference type="InterPro" id="IPR016542">
    <property type="entry name" value="PIG-P_GPI19"/>
</dbReference>
<name>A0AAD9L226_RIDPI</name>
<keyword evidence="7" id="KW-0808">Transferase</keyword>
<feature type="transmembrane region" description="Helical" evidence="8">
    <location>
        <begin position="56"/>
        <end position="76"/>
    </location>
</feature>
<dbReference type="AlphaFoldDB" id="A0AAD9L226"/>
<evidence type="ECO:0000256" key="3">
    <source>
        <dbReference type="ARBA" id="ARBA00022502"/>
    </source>
</evidence>
<dbReference type="PIRSF" id="PIRSF008765">
    <property type="entry name" value="PIG-P_GPI19"/>
    <property type="match status" value="1"/>
</dbReference>
<dbReference type="GO" id="GO:0005783">
    <property type="term" value="C:endoplasmic reticulum"/>
    <property type="evidence" value="ECO:0007669"/>
    <property type="project" value="TreeGrafter"/>
</dbReference>
<evidence type="ECO:0000256" key="1">
    <source>
        <dbReference type="ARBA" id="ARBA00004141"/>
    </source>
</evidence>
<dbReference type="GO" id="GO:0006506">
    <property type="term" value="P:GPI anchor biosynthetic process"/>
    <property type="evidence" value="ECO:0007669"/>
    <property type="project" value="UniProtKB-KW"/>
</dbReference>
<comment type="pathway">
    <text evidence="2 7">Glycolipid biosynthesis; glycosylphosphatidylinositol-anchor biosynthesis.</text>
</comment>
<dbReference type="EMBL" id="JAODUO010000388">
    <property type="protein sequence ID" value="KAK2181626.1"/>
    <property type="molecule type" value="Genomic_DNA"/>
</dbReference>
<feature type="domain" description="PIG-P" evidence="9">
    <location>
        <begin position="12"/>
        <end position="124"/>
    </location>
</feature>
<evidence type="ECO:0000313" key="11">
    <source>
        <dbReference type="Proteomes" id="UP001209878"/>
    </source>
</evidence>
<dbReference type="PANTHER" id="PTHR46346">
    <property type="entry name" value="PHOSPHATIDYLINOSITOL N-ACETYLGLUCOSAMINYLTRANSFERASE SUBUNIT P"/>
    <property type="match status" value="1"/>
</dbReference>
<keyword evidence="3 7" id="KW-0337">GPI-anchor biosynthesis</keyword>
<comment type="caution">
    <text evidence="10">The sequence shown here is derived from an EMBL/GenBank/DDBJ whole genome shotgun (WGS) entry which is preliminary data.</text>
</comment>
<dbReference type="InterPro" id="IPR013717">
    <property type="entry name" value="PIG-P"/>
</dbReference>
<dbReference type="GO" id="GO:0016020">
    <property type="term" value="C:membrane"/>
    <property type="evidence" value="ECO:0007669"/>
    <property type="project" value="UniProtKB-SubCell"/>
</dbReference>
<protein>
    <recommendedName>
        <fullName evidence="7">Phosphatidylinositol N-acetylglucosaminyltransferase subunit P</fullName>
    </recommendedName>
</protein>
<evidence type="ECO:0000256" key="5">
    <source>
        <dbReference type="ARBA" id="ARBA00022989"/>
    </source>
</evidence>
<evidence type="ECO:0000256" key="7">
    <source>
        <dbReference type="PIRNR" id="PIRNR008765"/>
    </source>
</evidence>
<dbReference type="Proteomes" id="UP001209878">
    <property type="component" value="Unassembled WGS sequence"/>
</dbReference>